<evidence type="ECO:0000256" key="1">
    <source>
        <dbReference type="SAM" id="MobiDB-lite"/>
    </source>
</evidence>
<dbReference type="Proteomes" id="UP000288805">
    <property type="component" value="Unassembled WGS sequence"/>
</dbReference>
<name>A0A438E9Z5_VITVI</name>
<sequence>MSSLQVEMRTPPCAAWTDDQIKRCLAAKIHTYGKYGHVQFYSQNNQLHIWMNLHTKATCSHSDDPTESSGGQTSYAVPPPKAVVNVEANKEEASTDVHPCNDQFMGNYTGSPMTHSSMENDTTTSLDVSQLISQHSCVPSNYGAVFDSPKAVEIDVEEGTGSKPVIPTSRRRYKWTAKRFVKPTAIYKSLLCLNVLHNFLKYPSRKVGY</sequence>
<accession>A0A438E9Z5</accession>
<comment type="caution">
    <text evidence="2">The sequence shown here is derived from an EMBL/GenBank/DDBJ whole genome shotgun (WGS) entry which is preliminary data.</text>
</comment>
<dbReference type="AlphaFoldDB" id="A0A438E9Z5"/>
<dbReference type="EMBL" id="QGNW01001347">
    <property type="protein sequence ID" value="RVW44606.1"/>
    <property type="molecule type" value="Genomic_DNA"/>
</dbReference>
<evidence type="ECO:0000313" key="2">
    <source>
        <dbReference type="EMBL" id="RVW44606.1"/>
    </source>
</evidence>
<organism evidence="2 3">
    <name type="scientific">Vitis vinifera</name>
    <name type="common">Grape</name>
    <dbReference type="NCBI Taxonomy" id="29760"/>
    <lineage>
        <taxon>Eukaryota</taxon>
        <taxon>Viridiplantae</taxon>
        <taxon>Streptophyta</taxon>
        <taxon>Embryophyta</taxon>
        <taxon>Tracheophyta</taxon>
        <taxon>Spermatophyta</taxon>
        <taxon>Magnoliopsida</taxon>
        <taxon>eudicotyledons</taxon>
        <taxon>Gunneridae</taxon>
        <taxon>Pentapetalae</taxon>
        <taxon>rosids</taxon>
        <taxon>Vitales</taxon>
        <taxon>Vitaceae</taxon>
        <taxon>Viteae</taxon>
        <taxon>Vitis</taxon>
    </lineage>
</organism>
<reference evidence="2 3" key="1">
    <citation type="journal article" date="2018" name="PLoS Genet.">
        <title>Population sequencing reveals clonal diversity and ancestral inbreeding in the grapevine cultivar Chardonnay.</title>
        <authorList>
            <person name="Roach M.J."/>
            <person name="Johnson D.L."/>
            <person name="Bohlmann J."/>
            <person name="van Vuuren H.J."/>
            <person name="Jones S.J."/>
            <person name="Pretorius I.S."/>
            <person name="Schmidt S.A."/>
            <person name="Borneman A.R."/>
        </authorList>
    </citation>
    <scope>NUCLEOTIDE SEQUENCE [LARGE SCALE GENOMIC DNA]</scope>
    <source>
        <strain evidence="3">cv. Chardonnay</strain>
        <tissue evidence="2">Leaf</tissue>
    </source>
</reference>
<protein>
    <submittedName>
        <fullName evidence="2">Uncharacterized protein</fullName>
    </submittedName>
</protein>
<evidence type="ECO:0000313" key="3">
    <source>
        <dbReference type="Proteomes" id="UP000288805"/>
    </source>
</evidence>
<feature type="region of interest" description="Disordered" evidence="1">
    <location>
        <begin position="59"/>
        <end position="78"/>
    </location>
</feature>
<proteinExistence type="predicted"/>
<gene>
    <name evidence="2" type="ORF">CK203_110059</name>
</gene>